<evidence type="ECO:0000256" key="2">
    <source>
        <dbReference type="ARBA" id="ARBA00022490"/>
    </source>
</evidence>
<dbReference type="SMART" id="SM00490">
    <property type="entry name" value="HELICc"/>
    <property type="match status" value="1"/>
</dbReference>
<dbReference type="InterPro" id="IPR001650">
    <property type="entry name" value="Helicase_C-like"/>
</dbReference>
<dbReference type="InterPro" id="IPR014001">
    <property type="entry name" value="Helicase_ATP-bd"/>
</dbReference>
<keyword evidence="5 11" id="KW-0347">Helicase</keyword>
<dbReference type="InterPro" id="IPR027417">
    <property type="entry name" value="P-loop_NTPase"/>
</dbReference>
<dbReference type="OrthoDB" id="9805696at2"/>
<comment type="caution">
    <text evidence="16">The sequence shown here is derived from an EMBL/GenBank/DDBJ whole genome shotgun (WGS) entry which is preliminary data.</text>
</comment>
<reference evidence="16 17" key="1">
    <citation type="submission" date="2013-05" db="EMBL/GenBank/DDBJ databases">
        <title>The Genome Sequence of Actinomyces europaeus ACS-120-V-COL10B.</title>
        <authorList>
            <consortium name="The Broad Institute Genomics Platform"/>
            <person name="Earl A."/>
            <person name="Ward D."/>
            <person name="Feldgarden M."/>
            <person name="Gevers D."/>
            <person name="Saerens B."/>
            <person name="Vaneechoutte M."/>
            <person name="Walker B."/>
            <person name="Young S."/>
            <person name="Zeng Q."/>
            <person name="Gargeya S."/>
            <person name="Fitzgerald M."/>
            <person name="Haas B."/>
            <person name="Abouelleil A."/>
            <person name="Allen A.W."/>
            <person name="Alvarado L."/>
            <person name="Arachchi H.M."/>
            <person name="Berlin A.M."/>
            <person name="Chapman S.B."/>
            <person name="Gainer-Dewar J."/>
            <person name="Goldberg J."/>
            <person name="Griggs A."/>
            <person name="Gujja S."/>
            <person name="Hansen M."/>
            <person name="Howarth C."/>
            <person name="Imamovic A."/>
            <person name="Ireland A."/>
            <person name="Larimer J."/>
            <person name="McCowan C."/>
            <person name="Murphy C."/>
            <person name="Pearson M."/>
            <person name="Poon T.W."/>
            <person name="Priest M."/>
            <person name="Roberts A."/>
            <person name="Saif S."/>
            <person name="Shea T."/>
            <person name="Sisk P."/>
            <person name="Sykes S."/>
            <person name="Wortman J."/>
            <person name="Nusbaum C."/>
            <person name="Birren B."/>
        </authorList>
    </citation>
    <scope>NUCLEOTIDE SEQUENCE [LARGE SCALE GENOMIC DNA]</scope>
    <source>
        <strain evidence="16 17">ACS-120-V-Col10b</strain>
    </source>
</reference>
<dbReference type="InterPro" id="IPR012677">
    <property type="entry name" value="Nucleotide-bd_a/b_plait_sf"/>
</dbReference>
<dbReference type="InterPro" id="IPR050079">
    <property type="entry name" value="DEAD_box_RNA_helicase"/>
</dbReference>
<protein>
    <recommendedName>
        <fullName evidence="1">RNA helicase</fullName>
        <ecNumber evidence="1">3.6.4.13</ecNumber>
    </recommendedName>
</protein>
<evidence type="ECO:0000259" key="15">
    <source>
        <dbReference type="PROSITE" id="PS51195"/>
    </source>
</evidence>
<feature type="domain" description="DEAD-box RNA helicase Q" evidence="15">
    <location>
        <begin position="4"/>
        <end position="32"/>
    </location>
</feature>
<keyword evidence="7" id="KW-0346">Stress response</keyword>
<organism evidence="16 17">
    <name type="scientific">Gleimia europaea ACS-120-V-Col10b</name>
    <dbReference type="NCBI Taxonomy" id="883069"/>
    <lineage>
        <taxon>Bacteria</taxon>
        <taxon>Bacillati</taxon>
        <taxon>Actinomycetota</taxon>
        <taxon>Actinomycetes</taxon>
        <taxon>Actinomycetales</taxon>
        <taxon>Actinomycetaceae</taxon>
        <taxon>Gleimia</taxon>
    </lineage>
</organism>
<dbReference type="SMART" id="SM00487">
    <property type="entry name" value="DEXDc"/>
    <property type="match status" value="1"/>
</dbReference>
<evidence type="ECO:0000256" key="12">
    <source>
        <dbReference type="SAM" id="MobiDB-lite"/>
    </source>
</evidence>
<dbReference type="PROSITE" id="PS51194">
    <property type="entry name" value="HELICASE_CTER"/>
    <property type="match status" value="1"/>
</dbReference>
<keyword evidence="6 11" id="KW-0067">ATP-binding</keyword>
<evidence type="ECO:0000256" key="10">
    <source>
        <dbReference type="PROSITE-ProRule" id="PRU00552"/>
    </source>
</evidence>
<dbReference type="InterPro" id="IPR057325">
    <property type="entry name" value="DeaD_dimer"/>
</dbReference>
<dbReference type="PROSITE" id="PS51192">
    <property type="entry name" value="HELICASE_ATP_BIND_1"/>
    <property type="match status" value="1"/>
</dbReference>
<dbReference type="GO" id="GO:0005829">
    <property type="term" value="C:cytosol"/>
    <property type="evidence" value="ECO:0007669"/>
    <property type="project" value="TreeGrafter"/>
</dbReference>
<dbReference type="GO" id="GO:0003724">
    <property type="term" value="F:RNA helicase activity"/>
    <property type="evidence" value="ECO:0007669"/>
    <property type="project" value="UniProtKB-EC"/>
</dbReference>
<dbReference type="EC" id="3.6.4.13" evidence="1"/>
<evidence type="ECO:0000256" key="8">
    <source>
        <dbReference type="ARBA" id="ARBA00038437"/>
    </source>
</evidence>
<dbReference type="PROSITE" id="PS00039">
    <property type="entry name" value="DEAD_ATP_HELICASE"/>
    <property type="match status" value="1"/>
</dbReference>
<evidence type="ECO:0000256" key="3">
    <source>
        <dbReference type="ARBA" id="ARBA00022741"/>
    </source>
</evidence>
<sequence length="630" mass="69091">MESPKFSDLSLAAPILDAIDEMGFETPTPIQAGSIPPLLEGRDIVGIAQTGTGKTAAFGLPLLSLIDAEQKHVQAVVLAPTRELAMQSAAALESFAKYLPVSVVTVYGGSSYSPQIRALKAGAQIVVGTPGRIIDLINKDHLQLGNVRVLVLDEADEMLRMGFAEDVETIAAAMPESQERVNALFSATMPPAIQKVADAYLTDPVRVEVAPQASTADNLEQTYAVVPFKHKLGALGRVLATRDEDAAIVFVRTRSDVDEVSADMTRRGFKTAGISGDVSQNERERIMRRLRDGSLDVLVATDVAARGLDVDRIGLVVNFDVPREAEAYVHRVGRTGRAGRSGRSLTFFTPRERGRLRKIEKLTGTPMTEVAIPTPREVSAVRARRLLDQLPGRLEAGRLEVYYDLINEIVATGELDLDDLAAALLAQAIGDLGRAEDPERRGSGRIRREEVLDEDGNFVVASFEEGRDKPKKAKNRGAGRVPESGFRHRYRVEVGHKDNVKPGAIVGAITNEGGVAGKDLGRIDIFPTFSLVDMALALTDDAERKIGRATISGRQLRIKKDRGPAGRDHRRAETRKSRHANDHREQREEQFENRRGGKSFHDQKRRLGERGRDFSSHSRGRAGLKRKRFH</sequence>
<dbReference type="Proteomes" id="UP000014387">
    <property type="component" value="Unassembled WGS sequence"/>
</dbReference>
<dbReference type="InterPro" id="IPR005580">
    <property type="entry name" value="DbpA/CsdA_RNA-bd_dom"/>
</dbReference>
<keyword evidence="2" id="KW-0963">Cytoplasm</keyword>
<dbReference type="GO" id="GO:0016787">
    <property type="term" value="F:hydrolase activity"/>
    <property type="evidence" value="ECO:0007669"/>
    <property type="project" value="UniProtKB-KW"/>
</dbReference>
<keyword evidence="3 11" id="KW-0547">Nucleotide-binding</keyword>
<feature type="region of interest" description="Disordered" evidence="12">
    <location>
        <begin position="553"/>
        <end position="630"/>
    </location>
</feature>
<evidence type="ECO:0000256" key="6">
    <source>
        <dbReference type="ARBA" id="ARBA00022840"/>
    </source>
</evidence>
<dbReference type="Gene3D" id="3.30.70.330">
    <property type="match status" value="1"/>
</dbReference>
<dbReference type="GO" id="GO:0003723">
    <property type="term" value="F:RNA binding"/>
    <property type="evidence" value="ECO:0007669"/>
    <property type="project" value="UniProtKB-ARBA"/>
</dbReference>
<feature type="short sequence motif" description="Q motif" evidence="10">
    <location>
        <begin position="4"/>
        <end position="32"/>
    </location>
</feature>
<dbReference type="SUPFAM" id="SSF52540">
    <property type="entry name" value="P-loop containing nucleoside triphosphate hydrolases"/>
    <property type="match status" value="1"/>
</dbReference>
<dbReference type="InterPro" id="IPR044742">
    <property type="entry name" value="DEAD/DEAH_RhlB"/>
</dbReference>
<dbReference type="Pfam" id="PF25399">
    <property type="entry name" value="DeaD_dimer"/>
    <property type="match status" value="1"/>
</dbReference>
<dbReference type="InterPro" id="IPR014014">
    <property type="entry name" value="RNA_helicase_DEAD_Q_motif"/>
</dbReference>
<evidence type="ECO:0000313" key="17">
    <source>
        <dbReference type="Proteomes" id="UP000014387"/>
    </source>
</evidence>
<evidence type="ECO:0000259" key="13">
    <source>
        <dbReference type="PROSITE" id="PS51192"/>
    </source>
</evidence>
<evidence type="ECO:0000259" key="14">
    <source>
        <dbReference type="PROSITE" id="PS51194"/>
    </source>
</evidence>
<dbReference type="Pfam" id="PF03880">
    <property type="entry name" value="DbpA"/>
    <property type="match status" value="1"/>
</dbReference>
<evidence type="ECO:0000313" key="16">
    <source>
        <dbReference type="EMBL" id="EPD30440.1"/>
    </source>
</evidence>
<keyword evidence="17" id="KW-1185">Reference proteome</keyword>
<feature type="domain" description="Helicase C-terminal" evidence="14">
    <location>
        <begin position="218"/>
        <end position="379"/>
    </location>
</feature>
<dbReference type="CDD" id="cd18787">
    <property type="entry name" value="SF2_C_DEAD"/>
    <property type="match status" value="1"/>
</dbReference>
<dbReference type="Pfam" id="PF00271">
    <property type="entry name" value="Helicase_C"/>
    <property type="match status" value="1"/>
</dbReference>
<dbReference type="FunFam" id="3.40.50.300:FF:000108">
    <property type="entry name" value="ATP-dependent RNA helicase RhlE"/>
    <property type="match status" value="1"/>
</dbReference>
<evidence type="ECO:0000256" key="1">
    <source>
        <dbReference type="ARBA" id="ARBA00012552"/>
    </source>
</evidence>
<evidence type="ECO:0000256" key="5">
    <source>
        <dbReference type="ARBA" id="ARBA00022806"/>
    </source>
</evidence>
<keyword evidence="4 11" id="KW-0378">Hydrolase</keyword>
<dbReference type="InterPro" id="IPR011545">
    <property type="entry name" value="DEAD/DEAH_box_helicase_dom"/>
</dbReference>
<dbReference type="CDD" id="cd00268">
    <property type="entry name" value="DEADc"/>
    <property type="match status" value="1"/>
</dbReference>
<dbReference type="GO" id="GO:0005524">
    <property type="term" value="F:ATP binding"/>
    <property type="evidence" value="ECO:0007669"/>
    <property type="project" value="UniProtKB-KW"/>
</dbReference>
<dbReference type="RefSeq" id="WP_016443552.1">
    <property type="nucleotide sequence ID" value="NZ_KE150266.1"/>
</dbReference>
<feature type="domain" description="Helicase ATP-binding" evidence="13">
    <location>
        <begin position="35"/>
        <end position="207"/>
    </location>
</feature>
<feature type="compositionally biased region" description="Basic residues" evidence="12">
    <location>
        <begin position="618"/>
        <end position="630"/>
    </location>
</feature>
<dbReference type="PANTHER" id="PTHR47959:SF1">
    <property type="entry name" value="ATP-DEPENDENT RNA HELICASE DBPA"/>
    <property type="match status" value="1"/>
</dbReference>
<dbReference type="AlphaFoldDB" id="A0A9W5VW26"/>
<proteinExistence type="inferred from homology"/>
<accession>A0A9W5VW26</accession>
<dbReference type="Pfam" id="PF00270">
    <property type="entry name" value="DEAD"/>
    <property type="match status" value="1"/>
</dbReference>
<dbReference type="EMBL" id="AGWN01000001">
    <property type="protein sequence ID" value="EPD30440.1"/>
    <property type="molecule type" value="Genomic_DNA"/>
</dbReference>
<feature type="compositionally biased region" description="Basic and acidic residues" evidence="12">
    <location>
        <begin position="561"/>
        <end position="616"/>
    </location>
</feature>
<evidence type="ECO:0000256" key="11">
    <source>
        <dbReference type="RuleBase" id="RU000492"/>
    </source>
</evidence>
<comment type="similarity">
    <text evidence="8 11">Belongs to the DEAD box helicase family.</text>
</comment>
<evidence type="ECO:0000256" key="4">
    <source>
        <dbReference type="ARBA" id="ARBA00022801"/>
    </source>
</evidence>
<name>A0A9W5VW26_9ACTO</name>
<gene>
    <name evidence="16" type="ORF">HMPREF9238_00183</name>
</gene>
<evidence type="ECO:0000256" key="7">
    <source>
        <dbReference type="ARBA" id="ARBA00023016"/>
    </source>
</evidence>
<comment type="catalytic activity">
    <reaction evidence="9">
        <text>ATP + H2O = ADP + phosphate + H(+)</text>
        <dbReference type="Rhea" id="RHEA:13065"/>
        <dbReference type="ChEBI" id="CHEBI:15377"/>
        <dbReference type="ChEBI" id="CHEBI:15378"/>
        <dbReference type="ChEBI" id="CHEBI:30616"/>
        <dbReference type="ChEBI" id="CHEBI:43474"/>
        <dbReference type="ChEBI" id="CHEBI:456216"/>
        <dbReference type="EC" id="3.6.4.13"/>
    </reaction>
</comment>
<evidence type="ECO:0000256" key="9">
    <source>
        <dbReference type="ARBA" id="ARBA00047984"/>
    </source>
</evidence>
<dbReference type="PANTHER" id="PTHR47959">
    <property type="entry name" value="ATP-DEPENDENT RNA HELICASE RHLE-RELATED"/>
    <property type="match status" value="1"/>
</dbReference>
<dbReference type="InterPro" id="IPR000629">
    <property type="entry name" value="RNA-helicase_DEAD-box_CS"/>
</dbReference>
<dbReference type="PROSITE" id="PS51195">
    <property type="entry name" value="Q_MOTIF"/>
    <property type="match status" value="1"/>
</dbReference>
<dbReference type="Gene3D" id="3.40.50.300">
    <property type="entry name" value="P-loop containing nucleotide triphosphate hydrolases"/>
    <property type="match status" value="2"/>
</dbReference>